<reference evidence="1" key="1">
    <citation type="journal article" date="2015" name="Nature">
        <title>Complex archaea that bridge the gap between prokaryotes and eukaryotes.</title>
        <authorList>
            <person name="Spang A."/>
            <person name="Saw J.H."/>
            <person name="Jorgensen S.L."/>
            <person name="Zaremba-Niedzwiedzka K."/>
            <person name="Martijn J."/>
            <person name="Lind A.E."/>
            <person name="van Eijk R."/>
            <person name="Schleper C."/>
            <person name="Guy L."/>
            <person name="Ettema T.J."/>
        </authorList>
    </citation>
    <scope>NUCLEOTIDE SEQUENCE</scope>
</reference>
<accession>A0A0F9J8N8</accession>
<proteinExistence type="predicted"/>
<sequence>MPDSTTGKPVPPDPERRLRSIDDAVLQITGALQSLEADDTATARLFLLTAWELLMGIGYIIDPEDIDLIWLHGLRPDMLRVRCVYKQRKAAQGQQEGWNDDGK</sequence>
<organism evidence="1">
    <name type="scientific">marine sediment metagenome</name>
    <dbReference type="NCBI Taxonomy" id="412755"/>
    <lineage>
        <taxon>unclassified sequences</taxon>
        <taxon>metagenomes</taxon>
        <taxon>ecological metagenomes</taxon>
    </lineage>
</organism>
<comment type="caution">
    <text evidence="1">The sequence shown here is derived from an EMBL/GenBank/DDBJ whole genome shotgun (WGS) entry which is preliminary data.</text>
</comment>
<evidence type="ECO:0000313" key="1">
    <source>
        <dbReference type="EMBL" id="KKM65893.1"/>
    </source>
</evidence>
<gene>
    <name evidence="1" type="ORF">LCGC14_1486660</name>
</gene>
<name>A0A0F9J8N8_9ZZZZ</name>
<dbReference type="AlphaFoldDB" id="A0A0F9J8N8"/>
<dbReference type="EMBL" id="LAZR01010639">
    <property type="protein sequence ID" value="KKM65893.1"/>
    <property type="molecule type" value="Genomic_DNA"/>
</dbReference>
<protein>
    <submittedName>
        <fullName evidence="1">Uncharacterized protein</fullName>
    </submittedName>
</protein>